<protein>
    <submittedName>
        <fullName evidence="1">Uncharacterized protein</fullName>
    </submittedName>
</protein>
<dbReference type="RefSeq" id="WP_329411720.1">
    <property type="nucleotide sequence ID" value="NZ_CP109441.1"/>
</dbReference>
<name>A0ABZ1Z0G0_9NOCA</name>
<sequence>MTNELRLLGSGSKDGGCPALYALGPDALIVQGLHTRDGHAVLVPHALLDWAEPGAALRVETTDTPGLLLVAGTPVPESIRAKLTLDPDETAVEVPRCVQ</sequence>
<dbReference type="EMBL" id="CP109441">
    <property type="protein sequence ID" value="WUV47617.1"/>
    <property type="molecule type" value="Genomic_DNA"/>
</dbReference>
<accession>A0ABZ1Z0G0</accession>
<keyword evidence="2" id="KW-1185">Reference proteome</keyword>
<dbReference type="Proteomes" id="UP001432062">
    <property type="component" value="Chromosome"/>
</dbReference>
<evidence type="ECO:0000313" key="2">
    <source>
        <dbReference type="Proteomes" id="UP001432062"/>
    </source>
</evidence>
<proteinExistence type="predicted"/>
<evidence type="ECO:0000313" key="1">
    <source>
        <dbReference type="EMBL" id="WUV47617.1"/>
    </source>
</evidence>
<reference evidence="1" key="1">
    <citation type="submission" date="2022-10" db="EMBL/GenBank/DDBJ databases">
        <title>The complete genomes of actinobacterial strains from the NBC collection.</title>
        <authorList>
            <person name="Joergensen T.S."/>
            <person name="Alvarez Arevalo M."/>
            <person name="Sterndorff E.B."/>
            <person name="Faurdal D."/>
            <person name="Vuksanovic O."/>
            <person name="Mourched A.-S."/>
            <person name="Charusanti P."/>
            <person name="Shaw S."/>
            <person name="Blin K."/>
            <person name="Weber T."/>
        </authorList>
    </citation>
    <scope>NUCLEOTIDE SEQUENCE</scope>
    <source>
        <strain evidence="1">NBC_01482</strain>
    </source>
</reference>
<gene>
    <name evidence="1" type="ORF">OG563_05095</name>
</gene>
<organism evidence="1 2">
    <name type="scientific">Nocardia vinacea</name>
    <dbReference type="NCBI Taxonomy" id="96468"/>
    <lineage>
        <taxon>Bacteria</taxon>
        <taxon>Bacillati</taxon>
        <taxon>Actinomycetota</taxon>
        <taxon>Actinomycetes</taxon>
        <taxon>Mycobacteriales</taxon>
        <taxon>Nocardiaceae</taxon>
        <taxon>Nocardia</taxon>
    </lineage>
</organism>